<feature type="domain" description="ABC transmembrane type-2" evidence="7">
    <location>
        <begin position="27"/>
        <end position="261"/>
    </location>
</feature>
<evidence type="ECO:0000313" key="8">
    <source>
        <dbReference type="EMBL" id="OLF11447.1"/>
    </source>
</evidence>
<dbReference type="PROSITE" id="PS51012">
    <property type="entry name" value="ABC_TM2"/>
    <property type="match status" value="1"/>
</dbReference>
<evidence type="ECO:0000256" key="3">
    <source>
        <dbReference type="ARBA" id="ARBA00022989"/>
    </source>
</evidence>
<dbReference type="RefSeq" id="WP_075132682.1">
    <property type="nucleotide sequence ID" value="NZ_MSIF01000004.1"/>
</dbReference>
<dbReference type="Pfam" id="PF01061">
    <property type="entry name" value="ABC2_membrane"/>
    <property type="match status" value="1"/>
</dbReference>
<evidence type="ECO:0000256" key="2">
    <source>
        <dbReference type="ARBA" id="ARBA00022692"/>
    </source>
</evidence>
<comment type="caution">
    <text evidence="8">The sequence shown here is derived from an EMBL/GenBank/DDBJ whole genome shotgun (WGS) entry which is preliminary data.</text>
</comment>
<dbReference type="EMBL" id="MSIF01000004">
    <property type="protein sequence ID" value="OLF11447.1"/>
    <property type="molecule type" value="Genomic_DNA"/>
</dbReference>
<dbReference type="AlphaFoldDB" id="A0A7Z1AZ33"/>
<dbReference type="GO" id="GO:0140359">
    <property type="term" value="F:ABC-type transporter activity"/>
    <property type="evidence" value="ECO:0007669"/>
    <property type="project" value="InterPro"/>
</dbReference>
<dbReference type="PANTHER" id="PTHR43229:SF2">
    <property type="entry name" value="NODULATION PROTEIN J"/>
    <property type="match status" value="1"/>
</dbReference>
<feature type="transmembrane region" description="Helical" evidence="6">
    <location>
        <begin position="230"/>
        <end position="253"/>
    </location>
</feature>
<feature type="transmembrane region" description="Helical" evidence="6">
    <location>
        <begin position="104"/>
        <end position="133"/>
    </location>
</feature>
<gene>
    <name evidence="8" type="ORF">BLA60_10750</name>
</gene>
<feature type="transmembrane region" description="Helical" evidence="6">
    <location>
        <begin position="172"/>
        <end position="191"/>
    </location>
</feature>
<feature type="transmembrane region" description="Helical" evidence="6">
    <location>
        <begin position="62"/>
        <end position="83"/>
    </location>
</feature>
<keyword evidence="3 6" id="KW-1133">Transmembrane helix</keyword>
<reference evidence="8 9" key="1">
    <citation type="submission" date="2016-12" db="EMBL/GenBank/DDBJ databases">
        <title>The draft genome sequence of Actinophytocola xinjiangensis.</title>
        <authorList>
            <person name="Wang W."/>
            <person name="Yuan L."/>
        </authorList>
    </citation>
    <scope>NUCLEOTIDE SEQUENCE [LARGE SCALE GENOMIC DNA]</scope>
    <source>
        <strain evidence="8 9">CGMCC 4.4663</strain>
    </source>
</reference>
<keyword evidence="2 6" id="KW-0812">Transmembrane</keyword>
<dbReference type="GO" id="GO:0043190">
    <property type="term" value="C:ATP-binding cassette (ABC) transporter complex"/>
    <property type="evidence" value="ECO:0007669"/>
    <property type="project" value="InterPro"/>
</dbReference>
<comment type="subcellular location">
    <subcellularLocation>
        <location evidence="6">Cell membrane</location>
        <topology evidence="6">Multi-pass membrane protein</topology>
    </subcellularLocation>
    <subcellularLocation>
        <location evidence="1">Membrane</location>
        <topology evidence="1">Multi-pass membrane protein</topology>
    </subcellularLocation>
</comment>
<feature type="transmembrane region" description="Helical" evidence="6">
    <location>
        <begin position="29"/>
        <end position="50"/>
    </location>
</feature>
<dbReference type="PIRSF" id="PIRSF006648">
    <property type="entry name" value="DrrB"/>
    <property type="match status" value="1"/>
</dbReference>
<evidence type="ECO:0000313" key="9">
    <source>
        <dbReference type="Proteomes" id="UP000185696"/>
    </source>
</evidence>
<dbReference type="InterPro" id="IPR000412">
    <property type="entry name" value="ABC_2_transport"/>
</dbReference>
<evidence type="ECO:0000256" key="6">
    <source>
        <dbReference type="RuleBase" id="RU361157"/>
    </source>
</evidence>
<dbReference type="InterPro" id="IPR013525">
    <property type="entry name" value="ABC2_TM"/>
</dbReference>
<evidence type="ECO:0000259" key="7">
    <source>
        <dbReference type="PROSITE" id="PS51012"/>
    </source>
</evidence>
<keyword evidence="5" id="KW-0046">Antibiotic resistance</keyword>
<comment type="similarity">
    <text evidence="6">Belongs to the ABC-2 integral membrane protein family.</text>
</comment>
<dbReference type="GO" id="GO:0046677">
    <property type="term" value="P:response to antibiotic"/>
    <property type="evidence" value="ECO:0007669"/>
    <property type="project" value="UniProtKB-KW"/>
</dbReference>
<feature type="transmembrane region" description="Helical" evidence="6">
    <location>
        <begin position="139"/>
        <end position="165"/>
    </location>
</feature>
<evidence type="ECO:0000256" key="5">
    <source>
        <dbReference type="ARBA" id="ARBA00023251"/>
    </source>
</evidence>
<dbReference type="InterPro" id="IPR051784">
    <property type="entry name" value="Nod_factor_ABC_transporter"/>
</dbReference>
<dbReference type="PANTHER" id="PTHR43229">
    <property type="entry name" value="NODULATION PROTEIN J"/>
    <property type="match status" value="1"/>
</dbReference>
<evidence type="ECO:0000256" key="4">
    <source>
        <dbReference type="ARBA" id="ARBA00023136"/>
    </source>
</evidence>
<evidence type="ECO:0000256" key="1">
    <source>
        <dbReference type="ARBA" id="ARBA00004141"/>
    </source>
</evidence>
<protein>
    <recommendedName>
        <fullName evidence="6">Transport permease protein</fullName>
    </recommendedName>
</protein>
<keyword evidence="6" id="KW-1003">Cell membrane</keyword>
<dbReference type="OrthoDB" id="3370990at2"/>
<dbReference type="Proteomes" id="UP000185696">
    <property type="component" value="Unassembled WGS sequence"/>
</dbReference>
<keyword evidence="9" id="KW-1185">Reference proteome</keyword>
<sequence>MTSLRWAIADGWTITRRDLLHWAREPTPVIIGLLFPVMLVLTFGYLFGGAMALPGGADYTDFLLPGMFAMTMLFGMEATMLAVNTDAARGVTDRFRSMPMAPSAVVVGRCGADMLNSAASLTVIMVCGVAMGWRATGSVGATVAGIGLLLLLRFSMLWIGVFLGLTIRNPEAIGALQIVIWPFTFLSNAFVAPGTMPGWLGTIAEWNPLSSTAAGVRELFGNPSWAGNSWIAQNAVLMAVVWPLLIVAVFFPLSVRRYQRLGR</sequence>
<name>A0A7Z1AZ33_9PSEU</name>
<dbReference type="InterPro" id="IPR047817">
    <property type="entry name" value="ABC2_TM_bact-type"/>
</dbReference>
<accession>A0A7Z1AZ33</accession>
<keyword evidence="4 6" id="KW-0472">Membrane</keyword>
<proteinExistence type="inferred from homology"/>
<keyword evidence="6" id="KW-0813">Transport</keyword>
<organism evidence="8 9">
    <name type="scientific">Actinophytocola xinjiangensis</name>
    <dbReference type="NCBI Taxonomy" id="485602"/>
    <lineage>
        <taxon>Bacteria</taxon>
        <taxon>Bacillati</taxon>
        <taxon>Actinomycetota</taxon>
        <taxon>Actinomycetes</taxon>
        <taxon>Pseudonocardiales</taxon>
        <taxon>Pseudonocardiaceae</taxon>
    </lineage>
</organism>